<evidence type="ECO:0000313" key="1">
    <source>
        <dbReference type="EMBL" id="RRT71372.1"/>
    </source>
</evidence>
<protein>
    <submittedName>
        <fullName evidence="1">Uncharacterized protein</fullName>
    </submittedName>
</protein>
<proteinExistence type="predicted"/>
<reference evidence="1 2" key="1">
    <citation type="journal article" date="2014" name="Agronomy (Basel)">
        <title>A Draft Genome Sequence for Ensete ventricosum, the Drought-Tolerant Tree Against Hunger.</title>
        <authorList>
            <person name="Harrison J."/>
            <person name="Moore K.A."/>
            <person name="Paszkiewicz K."/>
            <person name="Jones T."/>
            <person name="Grant M."/>
            <person name="Ambacheew D."/>
            <person name="Muzemil S."/>
            <person name="Studholme D.J."/>
        </authorList>
    </citation>
    <scope>NUCLEOTIDE SEQUENCE [LARGE SCALE GENOMIC DNA]</scope>
</reference>
<dbReference type="EMBL" id="AMZH03003727">
    <property type="protein sequence ID" value="RRT71372.1"/>
    <property type="molecule type" value="Genomic_DNA"/>
</dbReference>
<organism evidence="1 2">
    <name type="scientific">Ensete ventricosum</name>
    <name type="common">Abyssinian banana</name>
    <name type="synonym">Musa ensete</name>
    <dbReference type="NCBI Taxonomy" id="4639"/>
    <lineage>
        <taxon>Eukaryota</taxon>
        <taxon>Viridiplantae</taxon>
        <taxon>Streptophyta</taxon>
        <taxon>Embryophyta</taxon>
        <taxon>Tracheophyta</taxon>
        <taxon>Spermatophyta</taxon>
        <taxon>Magnoliopsida</taxon>
        <taxon>Liliopsida</taxon>
        <taxon>Zingiberales</taxon>
        <taxon>Musaceae</taxon>
        <taxon>Ensete</taxon>
    </lineage>
</organism>
<accession>A0A427A560</accession>
<dbReference type="AlphaFoldDB" id="A0A427A560"/>
<name>A0A427A560_ENSVE</name>
<gene>
    <name evidence="1" type="ORF">B296_00035599</name>
</gene>
<evidence type="ECO:0000313" key="2">
    <source>
        <dbReference type="Proteomes" id="UP000287651"/>
    </source>
</evidence>
<sequence length="114" mass="13093">MIPLFHLQEFMSLISIQGKLRAFATFSIFYINSHHVTWILYQVPPKLMVALMPIILRVNPQLSLIFTSALSVSSFDIAMVAPPFDLKMYPPMYYLMRDHMKTPPCSLGPLSFVK</sequence>
<comment type="caution">
    <text evidence="1">The sequence shown here is derived from an EMBL/GenBank/DDBJ whole genome shotgun (WGS) entry which is preliminary data.</text>
</comment>
<dbReference type="Proteomes" id="UP000287651">
    <property type="component" value="Unassembled WGS sequence"/>
</dbReference>